<dbReference type="EMBL" id="CP001737">
    <property type="protein sequence ID" value="ACV79187.1"/>
    <property type="molecule type" value="Genomic_DNA"/>
</dbReference>
<dbReference type="RefSeq" id="WP_015748066.1">
    <property type="nucleotide sequence ID" value="NC_013235.1"/>
</dbReference>
<dbReference type="OrthoDB" id="5179454at2"/>
<keyword evidence="2" id="KW-1185">Reference proteome</keyword>
<dbReference type="STRING" id="479431.Namu_2842"/>
<reference evidence="1 2" key="2">
    <citation type="journal article" date="2010" name="Stand. Genomic Sci.">
        <title>Complete genome sequence of Nakamurella multipartita type strain (Y-104).</title>
        <authorList>
            <person name="Tice H."/>
            <person name="Mayilraj S."/>
            <person name="Sims D."/>
            <person name="Lapidus A."/>
            <person name="Nolan M."/>
            <person name="Lucas S."/>
            <person name="Glavina Del Rio T."/>
            <person name="Copeland A."/>
            <person name="Cheng J.F."/>
            <person name="Meincke L."/>
            <person name="Bruce D."/>
            <person name="Goodwin L."/>
            <person name="Pitluck S."/>
            <person name="Ivanova N."/>
            <person name="Mavromatis K."/>
            <person name="Ovchinnikova G."/>
            <person name="Pati A."/>
            <person name="Chen A."/>
            <person name="Palaniappan K."/>
            <person name="Land M."/>
            <person name="Hauser L."/>
            <person name="Chang Y.J."/>
            <person name="Jeffries C.D."/>
            <person name="Detter J.C."/>
            <person name="Brettin T."/>
            <person name="Rohde M."/>
            <person name="Goker M."/>
            <person name="Bristow J."/>
            <person name="Eisen J.A."/>
            <person name="Markowitz V."/>
            <person name="Hugenholtz P."/>
            <person name="Kyrpides N.C."/>
            <person name="Klenk H.P."/>
            <person name="Chen F."/>
        </authorList>
    </citation>
    <scope>NUCLEOTIDE SEQUENCE [LARGE SCALE GENOMIC DNA]</scope>
    <source>
        <strain evidence="2">ATCC 700099 / DSM 44233 / CIP 104796 / JCM 9543 / NBRC 105858 / Y-104</strain>
    </source>
</reference>
<dbReference type="AlphaFoldDB" id="C8X9M9"/>
<dbReference type="Proteomes" id="UP000002218">
    <property type="component" value="Chromosome"/>
</dbReference>
<dbReference type="KEGG" id="nml:Namu_2842"/>
<accession>C8X9M9</accession>
<evidence type="ECO:0000313" key="2">
    <source>
        <dbReference type="Proteomes" id="UP000002218"/>
    </source>
</evidence>
<sequence>MRLTYSSTAPGRFAGVEIAADGTASAWQTAGHRVGRFRRTLSAAERADLTAALQAARDAGAPPPASGPRRPGRVVERISADDLPDVTVSDDPPAAVAALAELVRALLEDLAQSPVAAIELTVTGHPSQVRLGHVGDDPMTLRSAELTVEAAVFDEDGGLADTASRTVPSGQDAGEAGAEIGPGWALPLTEDLGVPGVPDGGYLTVSVGGAELDVRGDGVLRPVEWGWMSE</sequence>
<dbReference type="InParanoid" id="C8X9M9"/>
<dbReference type="HOGENOM" id="CLU_1203792_0_0_11"/>
<reference evidence="2" key="1">
    <citation type="submission" date="2009-09" db="EMBL/GenBank/DDBJ databases">
        <title>The complete genome of Nakamurella multipartita DSM 44233.</title>
        <authorList>
            <consortium name="US DOE Joint Genome Institute (JGI-PGF)"/>
            <person name="Lucas S."/>
            <person name="Copeland A."/>
            <person name="Lapidus A."/>
            <person name="Glavina del Rio T."/>
            <person name="Dalin E."/>
            <person name="Tice H."/>
            <person name="Bruce D."/>
            <person name="Goodwin L."/>
            <person name="Pitluck S."/>
            <person name="Kyrpides N."/>
            <person name="Mavromatis K."/>
            <person name="Ivanova N."/>
            <person name="Ovchinnikova G."/>
            <person name="Sims D."/>
            <person name="Meincke L."/>
            <person name="Brettin T."/>
            <person name="Detter J.C."/>
            <person name="Han C."/>
            <person name="Larimer F."/>
            <person name="Land M."/>
            <person name="Hauser L."/>
            <person name="Markowitz V."/>
            <person name="Cheng J.-F."/>
            <person name="Hugenholtz P."/>
            <person name="Woyke T."/>
            <person name="Wu D."/>
            <person name="Klenk H.-P."/>
            <person name="Eisen J.A."/>
        </authorList>
    </citation>
    <scope>NUCLEOTIDE SEQUENCE [LARGE SCALE GENOMIC DNA]</scope>
    <source>
        <strain evidence="2">ATCC 700099 / DSM 44233 / CIP 104796 / JCM 9543 / NBRC 105858 / Y-104</strain>
    </source>
</reference>
<name>C8X9M9_NAKMY</name>
<evidence type="ECO:0000313" key="1">
    <source>
        <dbReference type="EMBL" id="ACV79187.1"/>
    </source>
</evidence>
<protein>
    <submittedName>
        <fullName evidence="1">Uncharacterized protein</fullName>
    </submittedName>
</protein>
<gene>
    <name evidence="1" type="ordered locus">Namu_2842</name>
</gene>
<proteinExistence type="predicted"/>
<organism evidence="1 2">
    <name type="scientific">Nakamurella multipartita (strain ATCC 700099 / DSM 44233 / CIP 104796 / JCM 9543 / NBRC 105858 / Y-104)</name>
    <name type="common">Microsphaera multipartita</name>
    <dbReference type="NCBI Taxonomy" id="479431"/>
    <lineage>
        <taxon>Bacteria</taxon>
        <taxon>Bacillati</taxon>
        <taxon>Actinomycetota</taxon>
        <taxon>Actinomycetes</taxon>
        <taxon>Nakamurellales</taxon>
        <taxon>Nakamurellaceae</taxon>
        <taxon>Nakamurella</taxon>
    </lineage>
</organism>